<name>A0A2J8HAQ8_VIBDI</name>
<comment type="caution">
    <text evidence="1">The sequence shown here is derived from an EMBL/GenBank/DDBJ whole genome shotgun (WGS) entry which is preliminary data.</text>
</comment>
<sequence>MLTALDRLTIYSVLCFISFCSLVIRTPAEPSLMPLLGVIASISGIWLEMHLWQGSSEEQKH</sequence>
<dbReference type="STRING" id="1348635.GCA_000740015_00473"/>
<dbReference type="GeneID" id="94023163"/>
<dbReference type="EMBL" id="POSK01000016">
    <property type="protein sequence ID" value="PNI02303.1"/>
    <property type="molecule type" value="Genomic_DNA"/>
</dbReference>
<protein>
    <submittedName>
        <fullName evidence="1">Uncharacterized protein</fullName>
    </submittedName>
</protein>
<dbReference type="OrthoDB" id="5828194at2"/>
<dbReference type="RefSeq" id="WP_042489480.1">
    <property type="nucleotide sequence ID" value="NZ_CBCRWT010000016.1"/>
</dbReference>
<dbReference type="Proteomes" id="UP000236449">
    <property type="component" value="Unassembled WGS sequence"/>
</dbReference>
<evidence type="ECO:0000313" key="1">
    <source>
        <dbReference type="EMBL" id="PNI02303.1"/>
    </source>
</evidence>
<dbReference type="AlphaFoldDB" id="A0A2J8HAQ8"/>
<accession>A0A2J8HAQ8</accession>
<reference evidence="1 2" key="1">
    <citation type="submission" date="2018-01" db="EMBL/GenBank/DDBJ databases">
        <title>Draft genome sequences of six Vibrio diazotrophicus strains isolated from deep-sea sediments of the Baltic Sea.</title>
        <authorList>
            <person name="Castillo D."/>
            <person name="Vandieken V."/>
            <person name="Chiang O."/>
            <person name="Middelboe M."/>
        </authorList>
    </citation>
    <scope>NUCLEOTIDE SEQUENCE [LARGE SCALE GENOMIC DNA]</scope>
    <source>
        <strain evidence="1 2">60.27F</strain>
    </source>
</reference>
<organism evidence="1 2">
    <name type="scientific">Vibrio diazotrophicus</name>
    <dbReference type="NCBI Taxonomy" id="685"/>
    <lineage>
        <taxon>Bacteria</taxon>
        <taxon>Pseudomonadati</taxon>
        <taxon>Pseudomonadota</taxon>
        <taxon>Gammaproteobacteria</taxon>
        <taxon>Vibrionales</taxon>
        <taxon>Vibrionaceae</taxon>
        <taxon>Vibrio</taxon>
    </lineage>
</organism>
<gene>
    <name evidence="1" type="ORF">C1N32_18800</name>
</gene>
<evidence type="ECO:0000313" key="2">
    <source>
        <dbReference type="Proteomes" id="UP000236449"/>
    </source>
</evidence>
<proteinExistence type="predicted"/>